<name>A0AA36BCL9_OCTVU</name>
<gene>
    <name evidence="1" type="ORF">OCTVUL_1B029119</name>
</gene>
<accession>A0AA36BCL9</accession>
<reference evidence="1" key="1">
    <citation type="submission" date="2023-08" db="EMBL/GenBank/DDBJ databases">
        <authorList>
            <person name="Alioto T."/>
            <person name="Alioto T."/>
            <person name="Gomez Garrido J."/>
        </authorList>
    </citation>
    <scope>NUCLEOTIDE SEQUENCE</scope>
</reference>
<evidence type="ECO:0000313" key="2">
    <source>
        <dbReference type="Proteomes" id="UP001162480"/>
    </source>
</evidence>
<dbReference type="AlphaFoldDB" id="A0AA36BCL9"/>
<dbReference type="Proteomes" id="UP001162480">
    <property type="component" value="Chromosome 13"/>
</dbReference>
<protein>
    <submittedName>
        <fullName evidence="1">Uncharacterized protein</fullName>
    </submittedName>
</protein>
<proteinExistence type="predicted"/>
<evidence type="ECO:0000313" key="1">
    <source>
        <dbReference type="EMBL" id="CAI9731593.1"/>
    </source>
</evidence>
<sequence length="134" mass="15718">MFRCLGSIKARERQKKMMEREMFQKEKGEKNGSVRVYSSHSLFHHKFFSVYLVLIHYARGFRFECKYQSLMLFEVRSGSCKSILHQLSSIRLRKKPTVLEHVQHLLTSKEISEKLQFSPPSKSLINLPDIPTAS</sequence>
<organism evidence="1 2">
    <name type="scientific">Octopus vulgaris</name>
    <name type="common">Common octopus</name>
    <dbReference type="NCBI Taxonomy" id="6645"/>
    <lineage>
        <taxon>Eukaryota</taxon>
        <taxon>Metazoa</taxon>
        <taxon>Spiralia</taxon>
        <taxon>Lophotrochozoa</taxon>
        <taxon>Mollusca</taxon>
        <taxon>Cephalopoda</taxon>
        <taxon>Coleoidea</taxon>
        <taxon>Octopodiformes</taxon>
        <taxon>Octopoda</taxon>
        <taxon>Incirrata</taxon>
        <taxon>Octopodidae</taxon>
        <taxon>Octopus</taxon>
    </lineage>
</organism>
<keyword evidence="2" id="KW-1185">Reference proteome</keyword>
<dbReference type="EMBL" id="OX597826">
    <property type="protein sequence ID" value="CAI9731593.1"/>
    <property type="molecule type" value="Genomic_DNA"/>
</dbReference>